<protein>
    <submittedName>
        <fullName evidence="2">GNAT family N-acetyltransferase</fullName>
    </submittedName>
</protein>
<dbReference type="PANTHER" id="PTHR43233:SF1">
    <property type="entry name" value="FAMILY N-ACETYLTRANSFERASE, PUTATIVE (AFU_ORTHOLOGUE AFUA_6G03350)-RELATED"/>
    <property type="match status" value="1"/>
</dbReference>
<dbReference type="SUPFAM" id="SSF55729">
    <property type="entry name" value="Acyl-CoA N-acyltransferases (Nat)"/>
    <property type="match status" value="1"/>
</dbReference>
<dbReference type="Gene3D" id="3.40.630.30">
    <property type="match status" value="1"/>
</dbReference>
<feature type="domain" description="N-acetyltransferase" evidence="1">
    <location>
        <begin position="4"/>
        <end position="137"/>
    </location>
</feature>
<dbReference type="Proteomes" id="UP000293846">
    <property type="component" value="Unassembled WGS sequence"/>
</dbReference>
<name>A0A4R1AZQ7_9BACI</name>
<dbReference type="GO" id="GO:0016747">
    <property type="term" value="F:acyltransferase activity, transferring groups other than amino-acyl groups"/>
    <property type="evidence" value="ECO:0007669"/>
    <property type="project" value="InterPro"/>
</dbReference>
<dbReference type="EMBL" id="SJTH01000012">
    <property type="protein sequence ID" value="TCJ03936.1"/>
    <property type="molecule type" value="Genomic_DNA"/>
</dbReference>
<reference evidence="2 3" key="1">
    <citation type="submission" date="2019-03" db="EMBL/GenBank/DDBJ databases">
        <authorList>
            <person name="Jensen L."/>
            <person name="Storgaard J."/>
            <person name="Sulaj E."/>
            <person name="Schramm A."/>
            <person name="Marshall I.P.G."/>
        </authorList>
    </citation>
    <scope>NUCLEOTIDE SEQUENCE [LARGE SCALE GENOMIC DNA]</scope>
    <source>
        <strain evidence="2 3">2017H2G3</strain>
    </source>
</reference>
<dbReference type="PANTHER" id="PTHR43233">
    <property type="entry name" value="FAMILY N-ACETYLTRANSFERASE, PUTATIVE (AFU_ORTHOLOGUE AFUA_6G03350)-RELATED"/>
    <property type="match status" value="1"/>
</dbReference>
<dbReference type="PROSITE" id="PS51186">
    <property type="entry name" value="GNAT"/>
    <property type="match status" value="1"/>
</dbReference>
<dbReference type="InterPro" id="IPR000182">
    <property type="entry name" value="GNAT_dom"/>
</dbReference>
<keyword evidence="3" id="KW-1185">Reference proteome</keyword>
<evidence type="ECO:0000313" key="2">
    <source>
        <dbReference type="EMBL" id="TCJ03936.1"/>
    </source>
</evidence>
<accession>A0A4R1AZQ7</accession>
<keyword evidence="2" id="KW-0808">Transferase</keyword>
<dbReference type="RefSeq" id="WP_131237030.1">
    <property type="nucleotide sequence ID" value="NZ_SJTH01000012.1"/>
</dbReference>
<dbReference type="AlphaFoldDB" id="A0A4R1AZQ7"/>
<evidence type="ECO:0000313" key="3">
    <source>
        <dbReference type="Proteomes" id="UP000293846"/>
    </source>
</evidence>
<evidence type="ECO:0000259" key="1">
    <source>
        <dbReference type="PROSITE" id="PS51186"/>
    </source>
</evidence>
<dbReference type="InterPro" id="IPR053144">
    <property type="entry name" value="Acetyltransferase_Butenolide"/>
</dbReference>
<sequence length="137" mass="15937">MEFAVIEEFNDSQIQEIYFLFKNEWWTKKREFSEVKELISNSGVIIGVIINETSELVGFARAITDSLYRAFIFDVITKQRYRKSGIGLLLMDSLLSHSKIVNVDRVELYCPDSLIPYYEQFGFSTDVNGSTLMRLKK</sequence>
<comment type="caution">
    <text evidence="2">The sequence shown here is derived from an EMBL/GenBank/DDBJ whole genome shotgun (WGS) entry which is preliminary data.</text>
</comment>
<proteinExistence type="predicted"/>
<organism evidence="2 3">
    <name type="scientific">Cytobacillus praedii</name>
    <dbReference type="NCBI Taxonomy" id="1742358"/>
    <lineage>
        <taxon>Bacteria</taxon>
        <taxon>Bacillati</taxon>
        <taxon>Bacillota</taxon>
        <taxon>Bacilli</taxon>
        <taxon>Bacillales</taxon>
        <taxon>Bacillaceae</taxon>
        <taxon>Cytobacillus</taxon>
    </lineage>
</organism>
<dbReference type="CDD" id="cd04301">
    <property type="entry name" value="NAT_SF"/>
    <property type="match status" value="1"/>
</dbReference>
<dbReference type="InterPro" id="IPR016181">
    <property type="entry name" value="Acyl_CoA_acyltransferase"/>
</dbReference>
<gene>
    <name evidence="2" type="ORF">E0Y62_12245</name>
</gene>
<dbReference type="Pfam" id="PF00583">
    <property type="entry name" value="Acetyltransf_1"/>
    <property type="match status" value="1"/>
</dbReference>
<dbReference type="OrthoDB" id="9775804at2"/>